<dbReference type="Gene3D" id="3.10.28.20">
    <property type="entry name" value="Acetamidase/Formamidase-like domains"/>
    <property type="match status" value="1"/>
</dbReference>
<dbReference type="SUPFAM" id="SSF141130">
    <property type="entry name" value="Acetamidase/Formamidase-like"/>
    <property type="match status" value="1"/>
</dbReference>
<evidence type="ECO:0000313" key="1">
    <source>
        <dbReference type="EMBL" id="ALS24319.1"/>
    </source>
</evidence>
<protein>
    <submittedName>
        <fullName evidence="1">Acetamidase/Formamidase family protein</fullName>
    </submittedName>
</protein>
<sequence>MKEIRQPGAHSYVFSRYLEPIATVNPGETVAIYTRDAFEDRVTKDTDIPSKILGNYLNPQTGPIFVEGAEPGDTLAVHIMDIEPTRDWAVSAHLPNFGGLTATNTTRTLNEPLPEKVFIYKLEDNELTYNKRLKFPWRPFLGTIGTAPELEAISALTPADHGGNMDVPDTKPGNTVYLPVRVPGAYFFTGDCHAGQGDGELCGVALEITAKVTLKFELIKGKAIKWPRIESSTELMVVGSARPMEDAARIAYAELIDWMVELGWDQWEAYQALTQIGKLHVGNMVDTYYSLVAKIDKKYALVQD</sequence>
<dbReference type="STRING" id="162209.IJ22_40090"/>
<dbReference type="PANTHER" id="PTHR31891:SF1">
    <property type="entry name" value="FORMAMIDASE C869.04-RELATED"/>
    <property type="match status" value="1"/>
</dbReference>
<name>A0A0U2N0E4_9BACL</name>
<dbReference type="Pfam" id="PF03069">
    <property type="entry name" value="FmdA_AmdA"/>
    <property type="match status" value="2"/>
</dbReference>
<keyword evidence="2" id="KW-1185">Reference proteome</keyword>
<dbReference type="Proteomes" id="UP000061660">
    <property type="component" value="Chromosome"/>
</dbReference>
<evidence type="ECO:0000313" key="2">
    <source>
        <dbReference type="Proteomes" id="UP000061660"/>
    </source>
</evidence>
<dbReference type="RefSeq" id="WP_062410016.1">
    <property type="nucleotide sequence ID" value="NZ_CP013652.1"/>
</dbReference>
<dbReference type="PATRIC" id="fig|162209.4.peg.4255"/>
<gene>
    <name evidence="1" type="ORF">IJ22_40090</name>
</gene>
<dbReference type="EMBL" id="CP013652">
    <property type="protein sequence ID" value="ALS24319.1"/>
    <property type="molecule type" value="Genomic_DNA"/>
</dbReference>
<dbReference type="KEGG" id="pnp:IJ22_40090"/>
<dbReference type="GO" id="GO:0016811">
    <property type="term" value="F:hydrolase activity, acting on carbon-nitrogen (but not peptide) bonds, in linear amides"/>
    <property type="evidence" value="ECO:0007669"/>
    <property type="project" value="InterPro"/>
</dbReference>
<organism evidence="1 2">
    <name type="scientific">Paenibacillus naphthalenovorans</name>
    <dbReference type="NCBI Taxonomy" id="162209"/>
    <lineage>
        <taxon>Bacteria</taxon>
        <taxon>Bacillati</taxon>
        <taxon>Bacillota</taxon>
        <taxon>Bacilli</taxon>
        <taxon>Bacillales</taxon>
        <taxon>Paenibacillaceae</taxon>
        <taxon>Paenibacillus</taxon>
    </lineage>
</organism>
<dbReference type="AlphaFoldDB" id="A0A0U2N0E4"/>
<proteinExistence type="predicted"/>
<dbReference type="InterPro" id="IPR004304">
    <property type="entry name" value="FmdA_AmdA"/>
</dbReference>
<accession>A0A0U2N0E4</accession>
<dbReference type="PANTHER" id="PTHR31891">
    <property type="entry name" value="FORMAMIDASE C869.04-RELATED"/>
    <property type="match status" value="1"/>
</dbReference>
<reference evidence="2" key="1">
    <citation type="submission" date="2015-12" db="EMBL/GenBank/DDBJ databases">
        <title>Complete genome sequences of two moderately thermophilic Paenibacillus species.</title>
        <authorList>
            <person name="Butler R.III."/>
            <person name="Wang J."/>
            <person name="Stark B.C."/>
            <person name="Pombert J.-F."/>
        </authorList>
    </citation>
    <scope>NUCLEOTIDE SEQUENCE [LARGE SCALE GENOMIC DNA]</scope>
    <source>
        <strain evidence="2">32O-Y</strain>
    </source>
</reference>
<dbReference type="Gene3D" id="2.60.120.580">
    <property type="entry name" value="Acetamidase/Formamidase-like domains"/>
    <property type="match status" value="2"/>
</dbReference>
<dbReference type="OrthoDB" id="9811740at2"/>
<reference evidence="1 2" key="2">
    <citation type="journal article" date="2016" name="Genome Announc.">
        <title>Complete Genome Sequences of Two Interactive Moderate Thermophiles, Paenibacillus napthalenovorans 32O-Y and Paenibacillus sp. 32O-W.</title>
        <authorList>
            <person name="Butler R.R.III."/>
            <person name="Wang J."/>
            <person name="Stark B.C."/>
            <person name="Pombert J.F."/>
        </authorList>
    </citation>
    <scope>NUCLEOTIDE SEQUENCE [LARGE SCALE GENOMIC DNA]</scope>
    <source>
        <strain evidence="1 2">32O-Y</strain>
    </source>
</reference>